<evidence type="ECO:0000313" key="5">
    <source>
        <dbReference type="EMBL" id="MEK8132953.1"/>
    </source>
</evidence>
<evidence type="ECO:0000256" key="3">
    <source>
        <dbReference type="ARBA" id="ARBA00022839"/>
    </source>
</evidence>
<dbReference type="CDD" id="cd06133">
    <property type="entry name" value="ERI-1_3'hExo_like"/>
    <property type="match status" value="1"/>
</dbReference>
<dbReference type="InterPro" id="IPR012337">
    <property type="entry name" value="RNaseH-like_sf"/>
</dbReference>
<evidence type="ECO:0000259" key="4">
    <source>
        <dbReference type="SMART" id="SM00479"/>
    </source>
</evidence>
<dbReference type="EC" id="3.1.-.-" evidence="5"/>
<dbReference type="InterPro" id="IPR047201">
    <property type="entry name" value="ERI-1_3'hExo-like"/>
</dbReference>
<dbReference type="PANTHER" id="PTHR23044:SF61">
    <property type="entry name" value="3'-5' EXORIBONUCLEASE 1-RELATED"/>
    <property type="match status" value="1"/>
</dbReference>
<protein>
    <submittedName>
        <fullName evidence="5">3'-5' exonuclease</fullName>
        <ecNumber evidence="5">3.1.-.-</ecNumber>
    </submittedName>
</protein>
<dbReference type="GO" id="GO:0004527">
    <property type="term" value="F:exonuclease activity"/>
    <property type="evidence" value="ECO:0007669"/>
    <property type="project" value="UniProtKB-KW"/>
</dbReference>
<feature type="domain" description="Exonuclease" evidence="4">
    <location>
        <begin position="2"/>
        <end position="177"/>
    </location>
</feature>
<organism evidence="5 6">
    <name type="scientific">Paenibacillus filicis</name>
    <dbReference type="NCBI Taxonomy" id="669464"/>
    <lineage>
        <taxon>Bacteria</taxon>
        <taxon>Bacillati</taxon>
        <taxon>Bacillota</taxon>
        <taxon>Bacilli</taxon>
        <taxon>Bacillales</taxon>
        <taxon>Paenibacillaceae</taxon>
        <taxon>Paenibacillus</taxon>
    </lineage>
</organism>
<evidence type="ECO:0000256" key="2">
    <source>
        <dbReference type="ARBA" id="ARBA00022801"/>
    </source>
</evidence>
<dbReference type="RefSeq" id="WP_341420113.1">
    <property type="nucleotide sequence ID" value="NZ_JBBPCC010000039.1"/>
</dbReference>
<dbReference type="PANTHER" id="PTHR23044">
    <property type="entry name" value="3'-5' EXONUCLEASE ERI1-RELATED"/>
    <property type="match status" value="1"/>
</dbReference>
<dbReference type="SMART" id="SM00479">
    <property type="entry name" value="EXOIII"/>
    <property type="match status" value="1"/>
</dbReference>
<comment type="caution">
    <text evidence="5">The sequence shown here is derived from an EMBL/GenBank/DDBJ whole genome shotgun (WGS) entry which is preliminary data.</text>
</comment>
<dbReference type="Proteomes" id="UP001469365">
    <property type="component" value="Unassembled WGS sequence"/>
</dbReference>
<dbReference type="Gene3D" id="3.30.420.10">
    <property type="entry name" value="Ribonuclease H-like superfamily/Ribonuclease H"/>
    <property type="match status" value="1"/>
</dbReference>
<name>A0ABU9DVQ7_9BACL</name>
<dbReference type="SUPFAM" id="SSF53098">
    <property type="entry name" value="Ribonuclease H-like"/>
    <property type="match status" value="1"/>
</dbReference>
<dbReference type="Pfam" id="PF00929">
    <property type="entry name" value="RNase_T"/>
    <property type="match status" value="1"/>
</dbReference>
<gene>
    <name evidence="5" type="ORF">WMW72_34245</name>
</gene>
<evidence type="ECO:0000313" key="6">
    <source>
        <dbReference type="Proteomes" id="UP001469365"/>
    </source>
</evidence>
<sequence length="178" mass="21040">MNYIILDLEATCWENVRSNRNETIEIGAVKLNDKLEFVDEFQTFIKPIRNPWLSDFCKNLTSIKQEDVNKAPYFIEAINKFKDWIGEEEYFLCSWGFYDKNQLMTDCDLHKISNNWLLNHISIKHQHGKMIGKGRGVGMERALQMLKLQLEGIHHRGIDDARNIAKIFIKIYDKLEFK</sequence>
<dbReference type="InterPro" id="IPR051274">
    <property type="entry name" value="3-5_Exoribonuclease"/>
</dbReference>
<evidence type="ECO:0000256" key="1">
    <source>
        <dbReference type="ARBA" id="ARBA00022722"/>
    </source>
</evidence>
<reference evidence="5 6" key="1">
    <citation type="submission" date="2024-04" db="EMBL/GenBank/DDBJ databases">
        <title>draft genome sequnece of Paenibacillus filicis.</title>
        <authorList>
            <person name="Kim D.-U."/>
        </authorList>
    </citation>
    <scope>NUCLEOTIDE SEQUENCE [LARGE SCALE GENOMIC DNA]</scope>
    <source>
        <strain evidence="5 6">KACC14197</strain>
    </source>
</reference>
<accession>A0ABU9DVQ7</accession>
<dbReference type="InterPro" id="IPR036397">
    <property type="entry name" value="RNaseH_sf"/>
</dbReference>
<keyword evidence="1" id="KW-0540">Nuclease</keyword>
<dbReference type="EMBL" id="JBBPCC010000039">
    <property type="protein sequence ID" value="MEK8132953.1"/>
    <property type="molecule type" value="Genomic_DNA"/>
</dbReference>
<proteinExistence type="predicted"/>
<keyword evidence="6" id="KW-1185">Reference proteome</keyword>
<keyword evidence="2 5" id="KW-0378">Hydrolase</keyword>
<keyword evidence="3 5" id="KW-0269">Exonuclease</keyword>
<dbReference type="InterPro" id="IPR013520">
    <property type="entry name" value="Ribonucl_H"/>
</dbReference>